<sequence>MDDSNFEYYVSVKSHKNSSVNSYSSGSETEYEIFVSGDDEFESPPERHFGIYLYDEVLEETHFVKEYEFSRPVVKSPSEEIVQRSNNGSDTFSMPFVKNPNGEIVQESDDLNEFAFSRPFVK</sequence>
<gene>
    <name evidence="2" type="ORF">FPE_LOCUS23226</name>
</gene>
<protein>
    <submittedName>
        <fullName evidence="2">Uncharacterized protein</fullName>
    </submittedName>
</protein>
<name>A0AAD2E5Q1_9LAMI</name>
<organism evidence="2 3">
    <name type="scientific">Fraxinus pennsylvanica</name>
    <dbReference type="NCBI Taxonomy" id="56036"/>
    <lineage>
        <taxon>Eukaryota</taxon>
        <taxon>Viridiplantae</taxon>
        <taxon>Streptophyta</taxon>
        <taxon>Embryophyta</taxon>
        <taxon>Tracheophyta</taxon>
        <taxon>Spermatophyta</taxon>
        <taxon>Magnoliopsida</taxon>
        <taxon>eudicotyledons</taxon>
        <taxon>Gunneridae</taxon>
        <taxon>Pentapetalae</taxon>
        <taxon>asterids</taxon>
        <taxon>lamiids</taxon>
        <taxon>Lamiales</taxon>
        <taxon>Oleaceae</taxon>
        <taxon>Oleeae</taxon>
        <taxon>Fraxinus</taxon>
    </lineage>
</organism>
<evidence type="ECO:0000256" key="1">
    <source>
        <dbReference type="SAM" id="MobiDB-lite"/>
    </source>
</evidence>
<accession>A0AAD2E5Q1</accession>
<feature type="region of interest" description="Disordered" evidence="1">
    <location>
        <begin position="78"/>
        <end position="99"/>
    </location>
</feature>
<reference evidence="2" key="1">
    <citation type="submission" date="2023-05" db="EMBL/GenBank/DDBJ databases">
        <authorList>
            <person name="Huff M."/>
        </authorList>
    </citation>
    <scope>NUCLEOTIDE SEQUENCE</scope>
</reference>
<evidence type="ECO:0000313" key="2">
    <source>
        <dbReference type="EMBL" id="CAI9775796.1"/>
    </source>
</evidence>
<feature type="compositionally biased region" description="Polar residues" evidence="1">
    <location>
        <begin position="83"/>
        <end position="92"/>
    </location>
</feature>
<keyword evidence="3" id="KW-1185">Reference proteome</keyword>
<dbReference type="EMBL" id="OU503049">
    <property type="protein sequence ID" value="CAI9775796.1"/>
    <property type="molecule type" value="Genomic_DNA"/>
</dbReference>
<evidence type="ECO:0000313" key="3">
    <source>
        <dbReference type="Proteomes" id="UP000834106"/>
    </source>
</evidence>
<dbReference type="AlphaFoldDB" id="A0AAD2E5Q1"/>
<proteinExistence type="predicted"/>
<dbReference type="Proteomes" id="UP000834106">
    <property type="component" value="Chromosome 14"/>
</dbReference>